<evidence type="ECO:0000256" key="10">
    <source>
        <dbReference type="HAMAP-Rule" id="MF_01043"/>
    </source>
</evidence>
<evidence type="ECO:0000256" key="4">
    <source>
        <dbReference type="ARBA" id="ARBA00022692"/>
    </source>
</evidence>
<evidence type="ECO:0000256" key="9">
    <source>
        <dbReference type="ARBA" id="ARBA00023264"/>
    </source>
</evidence>
<comment type="function">
    <text evidence="10">Catalyzes the transfer of an acyl group from acyl-phosphate (acyl-PO(4)) to glycerol-3-phosphate (G3P) to form lysophosphatidic acid (LPA). This enzyme utilizes acyl-phosphate as fatty acyl donor, but not acyl-CoA or acyl-ACP.</text>
</comment>
<dbReference type="InterPro" id="IPR003811">
    <property type="entry name" value="G3P_acylTferase_PlsY"/>
</dbReference>
<feature type="transmembrane region" description="Helical" evidence="10">
    <location>
        <begin position="58"/>
        <end position="80"/>
    </location>
</feature>
<feature type="transmembrane region" description="Helical" evidence="10">
    <location>
        <begin position="175"/>
        <end position="191"/>
    </location>
</feature>
<evidence type="ECO:0000256" key="8">
    <source>
        <dbReference type="ARBA" id="ARBA00023209"/>
    </source>
</evidence>
<reference evidence="11 12" key="1">
    <citation type="submission" date="2018-11" db="EMBL/GenBank/DDBJ databases">
        <authorList>
            <person name="Zhou Z."/>
            <person name="Wang G."/>
        </authorList>
    </citation>
    <scope>NUCLEOTIDE SEQUENCE [LARGE SCALE GENOMIC DNA]</scope>
    <source>
        <strain evidence="11 12">KCTC42998</strain>
    </source>
</reference>
<comment type="subunit">
    <text evidence="10">Probably interacts with PlsX.</text>
</comment>
<dbReference type="Pfam" id="PF02660">
    <property type="entry name" value="G3P_acyltransf"/>
    <property type="match status" value="1"/>
</dbReference>
<keyword evidence="5 10" id="KW-1133">Transmembrane helix</keyword>
<keyword evidence="3 10" id="KW-0808">Transferase</keyword>
<evidence type="ECO:0000256" key="7">
    <source>
        <dbReference type="ARBA" id="ARBA00023136"/>
    </source>
</evidence>
<name>A0A3P1CGV5_9BACT</name>
<dbReference type="EMBL" id="RQJP01000004">
    <property type="protein sequence ID" value="RRB12593.1"/>
    <property type="molecule type" value="Genomic_DNA"/>
</dbReference>
<evidence type="ECO:0000256" key="6">
    <source>
        <dbReference type="ARBA" id="ARBA00023098"/>
    </source>
</evidence>
<dbReference type="GO" id="GO:0005886">
    <property type="term" value="C:plasma membrane"/>
    <property type="evidence" value="ECO:0007669"/>
    <property type="project" value="UniProtKB-SubCell"/>
</dbReference>
<dbReference type="PANTHER" id="PTHR30309">
    <property type="entry name" value="INNER MEMBRANE PROTEIN YGIH"/>
    <property type="match status" value="1"/>
</dbReference>
<dbReference type="GO" id="GO:0043772">
    <property type="term" value="F:acyl-phosphate glycerol-3-phosphate acyltransferase activity"/>
    <property type="evidence" value="ECO:0007669"/>
    <property type="project" value="UniProtKB-UniRule"/>
</dbReference>
<keyword evidence="2 10" id="KW-0444">Lipid biosynthesis</keyword>
<feature type="transmembrane region" description="Helical" evidence="10">
    <location>
        <begin position="89"/>
        <end position="108"/>
    </location>
</feature>
<keyword evidence="4 10" id="KW-0812">Transmembrane</keyword>
<keyword evidence="6 10" id="KW-0443">Lipid metabolism</keyword>
<comment type="pathway">
    <text evidence="10">Lipid metabolism; phospholipid metabolism.</text>
</comment>
<feature type="transmembrane region" description="Helical" evidence="10">
    <location>
        <begin position="120"/>
        <end position="144"/>
    </location>
</feature>
<evidence type="ECO:0000256" key="5">
    <source>
        <dbReference type="ARBA" id="ARBA00022989"/>
    </source>
</evidence>
<evidence type="ECO:0000256" key="1">
    <source>
        <dbReference type="ARBA" id="ARBA00022475"/>
    </source>
</evidence>
<organism evidence="11 12">
    <name type="scientific">Larkinella knui</name>
    <dbReference type="NCBI Taxonomy" id="2025310"/>
    <lineage>
        <taxon>Bacteria</taxon>
        <taxon>Pseudomonadati</taxon>
        <taxon>Bacteroidota</taxon>
        <taxon>Cytophagia</taxon>
        <taxon>Cytophagales</taxon>
        <taxon>Spirosomataceae</taxon>
        <taxon>Larkinella</taxon>
    </lineage>
</organism>
<protein>
    <recommendedName>
        <fullName evidence="10">Glycerol-3-phosphate acyltransferase</fullName>
    </recommendedName>
    <alternativeName>
        <fullName evidence="10">Acyl-PO4 G3P acyltransferase</fullName>
    </alternativeName>
    <alternativeName>
        <fullName evidence="10">Acyl-phosphate--glycerol-3-phosphate acyltransferase</fullName>
    </alternativeName>
    <alternativeName>
        <fullName evidence="10">G3P acyltransferase</fullName>
        <shortName evidence="10">GPAT</shortName>
        <ecNumber evidence="10">2.3.1.275</ecNumber>
    </alternativeName>
    <alternativeName>
        <fullName evidence="10">Lysophosphatidic acid synthase</fullName>
        <shortName evidence="10">LPA synthase</shortName>
    </alternativeName>
</protein>
<evidence type="ECO:0000313" key="11">
    <source>
        <dbReference type="EMBL" id="RRB12593.1"/>
    </source>
</evidence>
<proteinExistence type="inferred from homology"/>
<evidence type="ECO:0000313" key="12">
    <source>
        <dbReference type="Proteomes" id="UP000274271"/>
    </source>
</evidence>
<dbReference type="PANTHER" id="PTHR30309:SF0">
    <property type="entry name" value="GLYCEROL-3-PHOSPHATE ACYLTRANSFERASE-RELATED"/>
    <property type="match status" value="1"/>
</dbReference>
<keyword evidence="1 10" id="KW-1003">Cell membrane</keyword>
<sequence length="219" mass="23918">MNVLLIIATTLLAYLLGSIPTAVWYGEGFFGLDIRKYGSGNAGATNTFRVLGKRAGTVVMLIDVLKGYTATILSSLLWYFDVIGTHEILTFKLVFGLVAVIGHCFPIWADFKGGKGVASLLGMVLAIHPEVAAVCIGIFLVVVIASQYVSLGSMMAALAFPVLLLLRAFGQKEHPLLIVFGVVVFLFVVLTHQKNITRLLNGEESRTRLIKFRKKEDEE</sequence>
<gene>
    <name evidence="10 11" type="primary">plsY</name>
    <name evidence="11" type="ORF">EHT87_20595</name>
</gene>
<dbReference type="SMART" id="SM01207">
    <property type="entry name" value="G3P_acyltransf"/>
    <property type="match status" value="1"/>
</dbReference>
<keyword evidence="9 10" id="KW-1208">Phospholipid metabolism</keyword>
<comment type="subcellular location">
    <subcellularLocation>
        <location evidence="10">Cell membrane</location>
        <topology evidence="10">Multi-pass membrane protein</topology>
    </subcellularLocation>
</comment>
<dbReference type="GO" id="GO:0008654">
    <property type="term" value="P:phospholipid biosynthetic process"/>
    <property type="evidence" value="ECO:0007669"/>
    <property type="project" value="UniProtKB-UniRule"/>
</dbReference>
<feature type="transmembrane region" description="Helical" evidence="10">
    <location>
        <begin position="151"/>
        <end position="169"/>
    </location>
</feature>
<comment type="catalytic activity">
    <reaction evidence="10">
        <text>an acyl phosphate + sn-glycerol 3-phosphate = a 1-acyl-sn-glycero-3-phosphate + phosphate</text>
        <dbReference type="Rhea" id="RHEA:34075"/>
        <dbReference type="ChEBI" id="CHEBI:43474"/>
        <dbReference type="ChEBI" id="CHEBI:57597"/>
        <dbReference type="ChEBI" id="CHEBI:57970"/>
        <dbReference type="ChEBI" id="CHEBI:59918"/>
        <dbReference type="EC" id="2.3.1.275"/>
    </reaction>
</comment>
<accession>A0A3P1CGV5</accession>
<dbReference type="AlphaFoldDB" id="A0A3P1CGV5"/>
<dbReference type="Proteomes" id="UP000274271">
    <property type="component" value="Unassembled WGS sequence"/>
</dbReference>
<dbReference type="UniPathway" id="UPA00085"/>
<keyword evidence="8 10" id="KW-0594">Phospholipid biosynthesis</keyword>
<keyword evidence="12" id="KW-1185">Reference proteome</keyword>
<dbReference type="EC" id="2.3.1.275" evidence="10"/>
<comment type="caution">
    <text evidence="11">The sequence shown here is derived from an EMBL/GenBank/DDBJ whole genome shotgun (WGS) entry which is preliminary data.</text>
</comment>
<keyword evidence="11" id="KW-0012">Acyltransferase</keyword>
<keyword evidence="7 10" id="KW-0472">Membrane</keyword>
<comment type="similarity">
    <text evidence="10">Belongs to the PlsY family.</text>
</comment>
<dbReference type="HAMAP" id="MF_01043">
    <property type="entry name" value="PlsY"/>
    <property type="match status" value="1"/>
</dbReference>
<evidence type="ECO:0000256" key="3">
    <source>
        <dbReference type="ARBA" id="ARBA00022679"/>
    </source>
</evidence>
<evidence type="ECO:0000256" key="2">
    <source>
        <dbReference type="ARBA" id="ARBA00022516"/>
    </source>
</evidence>
<dbReference type="OrthoDB" id="9777124at2"/>
<dbReference type="RefSeq" id="WP_124908544.1">
    <property type="nucleotide sequence ID" value="NZ_RQJP01000004.1"/>
</dbReference>
<dbReference type="NCBIfam" id="TIGR00023">
    <property type="entry name" value="glycerol-3-phosphate 1-O-acyltransferase PlsY"/>
    <property type="match status" value="1"/>
</dbReference>